<keyword evidence="2" id="KW-0472">Membrane</keyword>
<dbReference type="STRING" id="218851.A0A2G5D216"/>
<proteinExistence type="predicted"/>
<evidence type="ECO:0000256" key="2">
    <source>
        <dbReference type="SAM" id="Phobius"/>
    </source>
</evidence>
<organism evidence="3 4">
    <name type="scientific">Aquilegia coerulea</name>
    <name type="common">Rocky mountain columbine</name>
    <dbReference type="NCBI Taxonomy" id="218851"/>
    <lineage>
        <taxon>Eukaryota</taxon>
        <taxon>Viridiplantae</taxon>
        <taxon>Streptophyta</taxon>
        <taxon>Embryophyta</taxon>
        <taxon>Tracheophyta</taxon>
        <taxon>Spermatophyta</taxon>
        <taxon>Magnoliopsida</taxon>
        <taxon>Ranunculales</taxon>
        <taxon>Ranunculaceae</taxon>
        <taxon>Thalictroideae</taxon>
        <taxon>Aquilegia</taxon>
    </lineage>
</organism>
<accession>A0A2G5D216</accession>
<keyword evidence="4" id="KW-1185">Reference proteome</keyword>
<gene>
    <name evidence="3" type="ORF">AQUCO_03000260v1</name>
</gene>
<dbReference type="GO" id="GO:0005737">
    <property type="term" value="C:cytoplasm"/>
    <property type="evidence" value="ECO:0007669"/>
    <property type="project" value="TreeGrafter"/>
</dbReference>
<dbReference type="OrthoDB" id="1737417at2759"/>
<dbReference type="PANTHER" id="PTHR13325:SF3">
    <property type="entry name" value="MEMBRANE-BOUND TRANSCRIPTION FACTOR SITE-2 PROTEASE"/>
    <property type="match status" value="1"/>
</dbReference>
<dbReference type="GO" id="GO:0031293">
    <property type="term" value="P:membrane protein intracellular domain proteolysis"/>
    <property type="evidence" value="ECO:0007669"/>
    <property type="project" value="TreeGrafter"/>
</dbReference>
<dbReference type="AlphaFoldDB" id="A0A2G5D216"/>
<evidence type="ECO:0000313" key="4">
    <source>
        <dbReference type="Proteomes" id="UP000230069"/>
    </source>
</evidence>
<dbReference type="GO" id="GO:0004222">
    <property type="term" value="F:metalloendopeptidase activity"/>
    <property type="evidence" value="ECO:0007669"/>
    <property type="project" value="InterPro"/>
</dbReference>
<reference evidence="3 4" key="1">
    <citation type="submission" date="2017-09" db="EMBL/GenBank/DDBJ databases">
        <title>WGS assembly of Aquilegia coerulea Goldsmith.</title>
        <authorList>
            <person name="Hodges S."/>
            <person name="Kramer E."/>
            <person name="Nordborg M."/>
            <person name="Tomkins J."/>
            <person name="Borevitz J."/>
            <person name="Derieg N."/>
            <person name="Yan J."/>
            <person name="Mihaltcheva S."/>
            <person name="Hayes R.D."/>
            <person name="Rokhsar D."/>
        </authorList>
    </citation>
    <scope>NUCLEOTIDE SEQUENCE [LARGE SCALE GENOMIC DNA]</scope>
    <source>
        <strain evidence="4">cv. Goldsmith</strain>
    </source>
</reference>
<dbReference type="Proteomes" id="UP000230069">
    <property type="component" value="Unassembled WGS sequence"/>
</dbReference>
<evidence type="ECO:0000313" key="3">
    <source>
        <dbReference type="EMBL" id="PIA37562.1"/>
    </source>
</evidence>
<dbReference type="InParanoid" id="A0A2G5D216"/>
<evidence type="ECO:0000256" key="1">
    <source>
        <dbReference type="SAM" id="MobiDB-lite"/>
    </source>
</evidence>
<sequence length="177" mass="19351">MALVGGRRARRSYGGGGGRSTGNTTTSVLLPIRRPQHRPSFSHTISCWYCDLKISAFNDFLFSFGRKHTRFLRIWFSIGTGFGITALLGVTLILFRELLATTSSLLGNEYANSQFQTFDSSILFGFLPSPSSQSAYGFTINSLADSGYIVISTLISVAVHEFGHAIAAARNHFNGKQ</sequence>
<keyword evidence="2" id="KW-1133">Transmembrane helix</keyword>
<keyword evidence="2" id="KW-0812">Transmembrane</keyword>
<dbReference type="PANTHER" id="PTHR13325">
    <property type="entry name" value="PROTEASE M50 MEMBRANE-BOUND TRANSCRIPTION FACTOR SITE 2 PROTEASE"/>
    <property type="match status" value="1"/>
</dbReference>
<dbReference type="GO" id="GO:0016020">
    <property type="term" value="C:membrane"/>
    <property type="evidence" value="ECO:0007669"/>
    <property type="project" value="InterPro"/>
</dbReference>
<feature type="transmembrane region" description="Helical" evidence="2">
    <location>
        <begin position="74"/>
        <end position="95"/>
    </location>
</feature>
<feature type="region of interest" description="Disordered" evidence="1">
    <location>
        <begin position="1"/>
        <end position="26"/>
    </location>
</feature>
<protein>
    <submittedName>
        <fullName evidence="3">Uncharacterized protein</fullName>
    </submittedName>
</protein>
<dbReference type="EMBL" id="KZ305047">
    <property type="protein sequence ID" value="PIA37562.1"/>
    <property type="molecule type" value="Genomic_DNA"/>
</dbReference>
<dbReference type="InterPro" id="IPR001193">
    <property type="entry name" value="MBTPS2"/>
</dbReference>
<name>A0A2G5D216_AQUCA</name>
<dbReference type="GO" id="GO:1905897">
    <property type="term" value="P:regulation of response to endoplasmic reticulum stress"/>
    <property type="evidence" value="ECO:0007669"/>
    <property type="project" value="TreeGrafter"/>
</dbReference>